<feature type="compositionally biased region" description="Polar residues" evidence="1">
    <location>
        <begin position="251"/>
        <end position="261"/>
    </location>
</feature>
<dbReference type="GeneID" id="89930176"/>
<feature type="domain" description="DUF6590" evidence="2">
    <location>
        <begin position="143"/>
        <end position="213"/>
    </location>
</feature>
<sequence>MAPVRRPAHSVISIVPASPTNIPSNAGPPQPVRVAWAYGGDTTFVIRGLSNAICQGPRLTVSHQGQQGASRPSQVQQLGSNLSQMNVQGPFANKTKTWDPSVAPSPSQMTKSPASGKSQVTTITRAGRRIDSGVCAKSGLTKEDYKLGEIIAIPFHQPNMNPHVDPNASDLVKTKYGPVFSKRRMVVVLWIYEEILFCVPLYTWDKRGVSSRADNLQPEYVSVKNVKDRDFQNQGRYQPVEATSRKEFDSTKPSTSPARSP</sequence>
<feature type="region of interest" description="Disordered" evidence="1">
    <location>
        <begin position="96"/>
        <end position="120"/>
    </location>
</feature>
<evidence type="ECO:0000256" key="1">
    <source>
        <dbReference type="SAM" id="MobiDB-lite"/>
    </source>
</evidence>
<evidence type="ECO:0000313" key="4">
    <source>
        <dbReference type="Proteomes" id="UP001337655"/>
    </source>
</evidence>
<dbReference type="AlphaFoldDB" id="A0AAV9P0F1"/>
<dbReference type="InterPro" id="IPR046497">
    <property type="entry name" value="DUF6590"/>
</dbReference>
<feature type="compositionally biased region" description="Polar residues" evidence="1">
    <location>
        <begin position="104"/>
        <end position="120"/>
    </location>
</feature>
<keyword evidence="4" id="KW-1185">Reference proteome</keyword>
<dbReference type="EMBL" id="JAVRRT010000015">
    <property type="protein sequence ID" value="KAK5165920.1"/>
    <property type="molecule type" value="Genomic_DNA"/>
</dbReference>
<evidence type="ECO:0000259" key="2">
    <source>
        <dbReference type="Pfam" id="PF20233"/>
    </source>
</evidence>
<dbReference type="Proteomes" id="UP001337655">
    <property type="component" value="Unassembled WGS sequence"/>
</dbReference>
<gene>
    <name evidence="3" type="ORF">LTR77_008844</name>
</gene>
<dbReference type="RefSeq" id="XP_064655932.1">
    <property type="nucleotide sequence ID" value="XM_064806073.1"/>
</dbReference>
<reference evidence="3 4" key="1">
    <citation type="submission" date="2023-08" db="EMBL/GenBank/DDBJ databases">
        <title>Black Yeasts Isolated from many extreme environments.</title>
        <authorList>
            <person name="Coleine C."/>
            <person name="Stajich J.E."/>
            <person name="Selbmann L."/>
        </authorList>
    </citation>
    <scope>NUCLEOTIDE SEQUENCE [LARGE SCALE GENOMIC DNA]</scope>
    <source>
        <strain evidence="3 4">CCFEE 5935</strain>
    </source>
</reference>
<feature type="region of interest" description="Disordered" evidence="1">
    <location>
        <begin position="224"/>
        <end position="261"/>
    </location>
</feature>
<dbReference type="Pfam" id="PF20233">
    <property type="entry name" value="DUF6590"/>
    <property type="match status" value="1"/>
</dbReference>
<evidence type="ECO:0000313" key="3">
    <source>
        <dbReference type="EMBL" id="KAK5165920.1"/>
    </source>
</evidence>
<proteinExistence type="predicted"/>
<protein>
    <recommendedName>
        <fullName evidence="2">DUF6590 domain-containing protein</fullName>
    </recommendedName>
</protein>
<comment type="caution">
    <text evidence="3">The sequence shown here is derived from an EMBL/GenBank/DDBJ whole genome shotgun (WGS) entry which is preliminary data.</text>
</comment>
<organism evidence="3 4">
    <name type="scientific">Saxophila tyrrhenica</name>
    <dbReference type="NCBI Taxonomy" id="1690608"/>
    <lineage>
        <taxon>Eukaryota</taxon>
        <taxon>Fungi</taxon>
        <taxon>Dikarya</taxon>
        <taxon>Ascomycota</taxon>
        <taxon>Pezizomycotina</taxon>
        <taxon>Dothideomycetes</taxon>
        <taxon>Dothideomycetidae</taxon>
        <taxon>Mycosphaerellales</taxon>
        <taxon>Extremaceae</taxon>
        <taxon>Saxophila</taxon>
    </lineage>
</organism>
<accession>A0AAV9P0F1</accession>
<name>A0AAV9P0F1_9PEZI</name>